<organism evidence="3 4">
    <name type="scientific">Lentzea guizhouensis</name>
    <dbReference type="NCBI Taxonomy" id="1586287"/>
    <lineage>
        <taxon>Bacteria</taxon>
        <taxon>Bacillati</taxon>
        <taxon>Actinomycetota</taxon>
        <taxon>Actinomycetes</taxon>
        <taxon>Pseudonocardiales</taxon>
        <taxon>Pseudonocardiaceae</taxon>
        <taxon>Lentzea</taxon>
    </lineage>
</organism>
<dbReference type="RefSeq" id="WP_065916223.1">
    <property type="nucleotide sequence ID" value="NZ_CP016793.1"/>
</dbReference>
<keyword evidence="2" id="KW-0472">Membrane</keyword>
<feature type="transmembrane region" description="Helical" evidence="2">
    <location>
        <begin position="182"/>
        <end position="204"/>
    </location>
</feature>
<dbReference type="AlphaFoldDB" id="A0A1B2HJI4"/>
<sequence length="208" mass="22397">MSGRRKRRPVRTKNGPRRTPELIHDPAGQRALDAVQKRVAWYLVTGGAAAIAAGSALGITLNVGFLLLALLGGLAFALGLCGLSERKQIALPAFAVGLAAPFVLTFGGHSVLMNEIGHTERCTVTKAVEHPRNKYPSVDYVLACPSGEVELDRDWPDRLKSDDAEVRVGPPLRPVFAEPGGWNLWLVTSVPLTMIALVPLARALRKKP</sequence>
<feature type="transmembrane region" description="Helical" evidence="2">
    <location>
        <begin position="65"/>
        <end position="83"/>
    </location>
</feature>
<evidence type="ECO:0000313" key="4">
    <source>
        <dbReference type="Proteomes" id="UP000093053"/>
    </source>
</evidence>
<protein>
    <submittedName>
        <fullName evidence="3">Uncharacterized protein</fullName>
    </submittedName>
</protein>
<feature type="region of interest" description="Disordered" evidence="1">
    <location>
        <begin position="1"/>
        <end position="23"/>
    </location>
</feature>
<proteinExistence type="predicted"/>
<keyword evidence="4" id="KW-1185">Reference proteome</keyword>
<feature type="compositionally biased region" description="Basic residues" evidence="1">
    <location>
        <begin position="1"/>
        <end position="16"/>
    </location>
</feature>
<keyword evidence="2" id="KW-0812">Transmembrane</keyword>
<dbReference type="STRING" id="1586287.BBK82_19135"/>
<gene>
    <name evidence="3" type="ORF">BBK82_19135</name>
</gene>
<feature type="transmembrane region" description="Helical" evidence="2">
    <location>
        <begin position="90"/>
        <end position="111"/>
    </location>
</feature>
<dbReference type="OrthoDB" id="3695132at2"/>
<dbReference type="Proteomes" id="UP000093053">
    <property type="component" value="Chromosome"/>
</dbReference>
<evidence type="ECO:0000256" key="1">
    <source>
        <dbReference type="SAM" id="MobiDB-lite"/>
    </source>
</evidence>
<dbReference type="KEGG" id="led:BBK82_19135"/>
<feature type="transmembrane region" description="Helical" evidence="2">
    <location>
        <begin position="39"/>
        <end position="59"/>
    </location>
</feature>
<name>A0A1B2HJI4_9PSEU</name>
<reference evidence="3 4" key="1">
    <citation type="submission" date="2016-07" db="EMBL/GenBank/DDBJ databases">
        <title>Complete genome sequence of the Lentzea guizhouensis DHS C013.</title>
        <authorList>
            <person name="Cao C."/>
        </authorList>
    </citation>
    <scope>NUCLEOTIDE SEQUENCE [LARGE SCALE GENOMIC DNA]</scope>
    <source>
        <strain evidence="3 4">DHS C013</strain>
    </source>
</reference>
<keyword evidence="2" id="KW-1133">Transmembrane helix</keyword>
<accession>A0A1B2HJI4</accession>
<evidence type="ECO:0000313" key="3">
    <source>
        <dbReference type="EMBL" id="ANZ37862.1"/>
    </source>
</evidence>
<evidence type="ECO:0000256" key="2">
    <source>
        <dbReference type="SAM" id="Phobius"/>
    </source>
</evidence>
<dbReference type="EMBL" id="CP016793">
    <property type="protein sequence ID" value="ANZ37862.1"/>
    <property type="molecule type" value="Genomic_DNA"/>
</dbReference>